<proteinExistence type="predicted"/>
<evidence type="ECO:0000256" key="2">
    <source>
        <dbReference type="ARBA" id="ARBA00012528"/>
    </source>
</evidence>
<evidence type="ECO:0000256" key="3">
    <source>
        <dbReference type="ARBA" id="ARBA00034247"/>
    </source>
</evidence>
<comment type="caution">
    <text evidence="7">The sequence shown here is derived from an EMBL/GenBank/DDBJ whole genome shotgun (WGS) entry which is preliminary data.</text>
</comment>
<reference evidence="6" key="1">
    <citation type="journal article" date="2014" name="Int. J. Syst. Evol. Microbiol.">
        <title>Complete genome of a new Firmicutes species belonging to the dominant human colonic microbiota ('Ruminococcus bicirculans') reveals two chromosomes and a selective capacity to utilize plant glucans.</title>
        <authorList>
            <consortium name="NISC Comparative Sequencing Program"/>
            <person name="Wegmann U."/>
            <person name="Louis P."/>
            <person name="Goesmann A."/>
            <person name="Henrissat B."/>
            <person name="Duncan S.H."/>
            <person name="Flint H.J."/>
        </authorList>
    </citation>
    <scope>NUCLEOTIDE SEQUENCE</scope>
    <source>
        <strain evidence="6">NBRC 105001</strain>
    </source>
</reference>
<dbReference type="GO" id="GO:0052621">
    <property type="term" value="F:diguanylate cyclase activity"/>
    <property type="evidence" value="ECO:0007669"/>
    <property type="project" value="UniProtKB-EC"/>
</dbReference>
<dbReference type="PANTHER" id="PTHR45138">
    <property type="entry name" value="REGULATORY COMPONENTS OF SENSORY TRANSDUCTION SYSTEM"/>
    <property type="match status" value="1"/>
</dbReference>
<comment type="catalytic activity">
    <reaction evidence="3">
        <text>2 GTP = 3',3'-c-di-GMP + 2 diphosphate</text>
        <dbReference type="Rhea" id="RHEA:24898"/>
        <dbReference type="ChEBI" id="CHEBI:33019"/>
        <dbReference type="ChEBI" id="CHEBI:37565"/>
        <dbReference type="ChEBI" id="CHEBI:58805"/>
        <dbReference type="EC" id="2.7.7.65"/>
    </reaction>
</comment>
<keyword evidence="9" id="KW-1185">Reference proteome</keyword>
<dbReference type="FunFam" id="3.30.70.270:FF:000001">
    <property type="entry name" value="Diguanylate cyclase domain protein"/>
    <property type="match status" value="1"/>
</dbReference>
<evidence type="ECO:0000256" key="4">
    <source>
        <dbReference type="SAM" id="Phobius"/>
    </source>
</evidence>
<evidence type="ECO:0000313" key="7">
    <source>
        <dbReference type="EMBL" id="PQJ86901.1"/>
    </source>
</evidence>
<dbReference type="Pfam" id="PF00990">
    <property type="entry name" value="GGDEF"/>
    <property type="match status" value="1"/>
</dbReference>
<accession>A0A2S7X6B5</accession>
<evidence type="ECO:0000259" key="5">
    <source>
        <dbReference type="PROSITE" id="PS50887"/>
    </source>
</evidence>
<keyword evidence="4" id="KW-0812">Transmembrane</keyword>
<reference evidence="6" key="4">
    <citation type="submission" date="2023-01" db="EMBL/GenBank/DDBJ databases">
        <title>Draft genome sequence of Aliivibrio sifiae strain NBRC 105001.</title>
        <authorList>
            <person name="Sun Q."/>
            <person name="Mori K."/>
        </authorList>
    </citation>
    <scope>NUCLEOTIDE SEQUENCE</scope>
    <source>
        <strain evidence="6">NBRC 105001</strain>
    </source>
</reference>
<dbReference type="Gene3D" id="3.30.70.270">
    <property type="match status" value="1"/>
</dbReference>
<dbReference type="Proteomes" id="UP000239273">
    <property type="component" value="Unassembled WGS sequence"/>
</dbReference>
<dbReference type="SUPFAM" id="SSF55073">
    <property type="entry name" value="Nucleotide cyclase"/>
    <property type="match status" value="1"/>
</dbReference>
<dbReference type="InterPro" id="IPR029787">
    <property type="entry name" value="Nucleotide_cyclase"/>
</dbReference>
<feature type="domain" description="GGDEF" evidence="5">
    <location>
        <begin position="339"/>
        <end position="470"/>
    </location>
</feature>
<dbReference type="EMBL" id="MSCP01000002">
    <property type="protein sequence ID" value="PQJ86901.1"/>
    <property type="molecule type" value="Genomic_DNA"/>
</dbReference>
<reference evidence="9" key="3">
    <citation type="journal article" date="2019" name="Int. J. Syst. Evol. Microbiol.">
        <title>The Global Catalogue of Microorganisms (GCM) 10K type strain sequencing project: providing services to taxonomists for standard genome sequencing and annotation.</title>
        <authorList>
            <consortium name="The Broad Institute Genomics Platform"/>
            <consortium name="The Broad Institute Genome Sequencing Center for Infectious Disease"/>
            <person name="Wu L."/>
            <person name="Ma J."/>
        </authorList>
    </citation>
    <scope>NUCLEOTIDE SEQUENCE [LARGE SCALE GENOMIC DNA]</scope>
    <source>
        <strain evidence="9">NBRC 105001</strain>
    </source>
</reference>
<dbReference type="NCBIfam" id="TIGR00254">
    <property type="entry name" value="GGDEF"/>
    <property type="match status" value="1"/>
</dbReference>
<dbReference type="RefSeq" id="WP_245922106.1">
    <property type="nucleotide sequence ID" value="NZ_BSOU01000002.1"/>
</dbReference>
<dbReference type="InterPro" id="IPR050469">
    <property type="entry name" value="Diguanylate_Cyclase"/>
</dbReference>
<sequence>MLLGVALVCAISYVLKSYNKQSRVIEDELRFNANFVSIWLQTAFYHSNSVLDQLSEDLTDNGFVELSVSDKHYQEQREVFELHHQTLMNAIHVFAVDKDCVLLKTKTMGGVDLSSREYCQKLNNDNSDIDSVITAPFKDITNRSVIVQGVKITDKKGNFAGIVGLLTDFSFFTRALRSVNLSEESTTTILSSDFTILATSIPKFLPIGKKLDLNLIPPSVLRGLKYDQELMFDSKKEYNGSSQSVFIKKVSDLPFIILVTKAKHYLFNPLYVTIFTVFSLILALSIFLIKNAYYFHQLDNEAQRYSILALFDDLTGSCNRRCFESKITSYLTDYHIHQKVFSVALFDIDYFKQINDTYGHDMGDEVLRLFSKECEKICTSGDLFARLGGDEFVMILANKTAQEAESIIIELLNKIRDLSVTTTMGELRISSSIGITQVNSPDDDFSVLLERADKALYEVKREGRNGVAIQ</sequence>
<dbReference type="PANTHER" id="PTHR45138:SF9">
    <property type="entry name" value="DIGUANYLATE CYCLASE DGCM-RELATED"/>
    <property type="match status" value="1"/>
</dbReference>
<dbReference type="InterPro" id="IPR043128">
    <property type="entry name" value="Rev_trsase/Diguanyl_cyclase"/>
</dbReference>
<dbReference type="Proteomes" id="UP001156660">
    <property type="component" value="Unassembled WGS sequence"/>
</dbReference>
<name>A0A2S7X6B5_9GAMM</name>
<evidence type="ECO:0000256" key="1">
    <source>
        <dbReference type="ARBA" id="ARBA00001946"/>
    </source>
</evidence>
<dbReference type="CDD" id="cd01949">
    <property type="entry name" value="GGDEF"/>
    <property type="match status" value="1"/>
</dbReference>
<protein>
    <recommendedName>
        <fullName evidence="2">diguanylate cyclase</fullName>
        <ecNumber evidence="2">2.7.7.65</ecNumber>
    </recommendedName>
</protein>
<evidence type="ECO:0000313" key="6">
    <source>
        <dbReference type="EMBL" id="GLR73976.1"/>
    </source>
</evidence>
<evidence type="ECO:0000313" key="8">
    <source>
        <dbReference type="Proteomes" id="UP000239273"/>
    </source>
</evidence>
<dbReference type="EMBL" id="BSOU01000002">
    <property type="protein sequence ID" value="GLR73976.1"/>
    <property type="molecule type" value="Genomic_DNA"/>
</dbReference>
<dbReference type="InterPro" id="IPR000160">
    <property type="entry name" value="GGDEF_dom"/>
</dbReference>
<dbReference type="EC" id="2.7.7.65" evidence="2"/>
<feature type="transmembrane region" description="Helical" evidence="4">
    <location>
        <begin position="270"/>
        <end position="289"/>
    </location>
</feature>
<dbReference type="PROSITE" id="PS50887">
    <property type="entry name" value="GGDEF"/>
    <property type="match status" value="1"/>
</dbReference>
<reference evidence="7 8" key="2">
    <citation type="submission" date="2016-12" db="EMBL/GenBank/DDBJ databases">
        <title>Diversity of luminous bacteria.</title>
        <authorList>
            <person name="Yoshizawa S."/>
            <person name="Kogure K."/>
        </authorList>
    </citation>
    <scope>NUCLEOTIDE SEQUENCE [LARGE SCALE GENOMIC DNA]</scope>
    <source>
        <strain evidence="7 8">NBRC 105001</strain>
    </source>
</reference>
<evidence type="ECO:0000313" key="9">
    <source>
        <dbReference type="Proteomes" id="UP001156660"/>
    </source>
</evidence>
<gene>
    <name evidence="7" type="ORF">BTO23_12260</name>
    <name evidence="6" type="ORF">GCM10007855_08500</name>
</gene>
<dbReference type="AlphaFoldDB" id="A0A2S7X6B5"/>
<keyword evidence="4" id="KW-1133">Transmembrane helix</keyword>
<dbReference type="Gene3D" id="3.30.450.20">
    <property type="entry name" value="PAS domain"/>
    <property type="match status" value="2"/>
</dbReference>
<organism evidence="7 8">
    <name type="scientific">Aliivibrio sifiae</name>
    <dbReference type="NCBI Taxonomy" id="566293"/>
    <lineage>
        <taxon>Bacteria</taxon>
        <taxon>Pseudomonadati</taxon>
        <taxon>Pseudomonadota</taxon>
        <taxon>Gammaproteobacteria</taxon>
        <taxon>Vibrionales</taxon>
        <taxon>Vibrionaceae</taxon>
        <taxon>Aliivibrio</taxon>
    </lineage>
</organism>
<dbReference type="SMART" id="SM00267">
    <property type="entry name" value="GGDEF"/>
    <property type="match status" value="1"/>
</dbReference>
<keyword evidence="4" id="KW-0472">Membrane</keyword>
<comment type="cofactor">
    <cofactor evidence="1">
        <name>Mg(2+)</name>
        <dbReference type="ChEBI" id="CHEBI:18420"/>
    </cofactor>
</comment>